<dbReference type="GO" id="GO:0050852">
    <property type="term" value="P:T cell receptor signaling pathway"/>
    <property type="evidence" value="ECO:0007669"/>
    <property type="project" value="TreeGrafter"/>
</dbReference>
<dbReference type="GeneTree" id="ENSGT01150000288088"/>
<protein>
    <recommendedName>
        <fullName evidence="4">Ig-like domain-containing protein</fullName>
    </recommendedName>
</protein>
<dbReference type="Proteomes" id="UP000261340">
    <property type="component" value="Unplaced"/>
</dbReference>
<evidence type="ECO:0000313" key="6">
    <source>
        <dbReference type="Proteomes" id="UP000261340"/>
    </source>
</evidence>
<keyword evidence="3" id="KW-0393">Immunoglobulin domain</keyword>
<dbReference type="InterPro" id="IPR007110">
    <property type="entry name" value="Ig-like_dom"/>
</dbReference>
<comment type="subcellular location">
    <subcellularLocation>
        <location evidence="1">Membrane</location>
    </subcellularLocation>
</comment>
<keyword evidence="2" id="KW-0472">Membrane</keyword>
<evidence type="ECO:0000256" key="2">
    <source>
        <dbReference type="ARBA" id="ARBA00023136"/>
    </source>
</evidence>
<dbReference type="GO" id="GO:0009897">
    <property type="term" value="C:external side of plasma membrane"/>
    <property type="evidence" value="ECO:0007669"/>
    <property type="project" value="TreeGrafter"/>
</dbReference>
<dbReference type="Pfam" id="PF07686">
    <property type="entry name" value="V-set"/>
    <property type="match status" value="1"/>
</dbReference>
<name>A0A3Q0SRT6_AMPCI</name>
<dbReference type="PANTHER" id="PTHR24100">
    <property type="entry name" value="BUTYROPHILIN"/>
    <property type="match status" value="1"/>
</dbReference>
<dbReference type="SMART" id="SM00406">
    <property type="entry name" value="IGv"/>
    <property type="match status" value="1"/>
</dbReference>
<dbReference type="Ensembl" id="ENSACIT00000026803.1">
    <property type="protein sequence ID" value="ENSACIP00000026116.1"/>
    <property type="gene ID" value="ENSACIG00000020243.1"/>
</dbReference>
<proteinExistence type="predicted"/>
<dbReference type="PANTHER" id="PTHR24100:SF151">
    <property type="entry name" value="ICOS LIGAND"/>
    <property type="match status" value="1"/>
</dbReference>
<keyword evidence="6" id="KW-1185">Reference proteome</keyword>
<dbReference type="InterPro" id="IPR013783">
    <property type="entry name" value="Ig-like_fold"/>
</dbReference>
<dbReference type="OMA" id="FEPANQH"/>
<dbReference type="AlphaFoldDB" id="A0A3Q0SRT6"/>
<dbReference type="PROSITE" id="PS50835">
    <property type="entry name" value="IG_LIKE"/>
    <property type="match status" value="1"/>
</dbReference>
<evidence type="ECO:0000256" key="3">
    <source>
        <dbReference type="ARBA" id="ARBA00023319"/>
    </source>
</evidence>
<dbReference type="InterPro" id="IPR003599">
    <property type="entry name" value="Ig_sub"/>
</dbReference>
<feature type="domain" description="Ig-like" evidence="4">
    <location>
        <begin position="25"/>
        <end position="118"/>
    </location>
</feature>
<accession>A0A3Q0SRT6</accession>
<organism evidence="5 6">
    <name type="scientific">Amphilophus citrinellus</name>
    <name type="common">Midas cichlid</name>
    <name type="synonym">Cichlasoma citrinellum</name>
    <dbReference type="NCBI Taxonomy" id="61819"/>
    <lineage>
        <taxon>Eukaryota</taxon>
        <taxon>Metazoa</taxon>
        <taxon>Chordata</taxon>
        <taxon>Craniata</taxon>
        <taxon>Vertebrata</taxon>
        <taxon>Euteleostomi</taxon>
        <taxon>Actinopterygii</taxon>
        <taxon>Neopterygii</taxon>
        <taxon>Teleostei</taxon>
        <taxon>Neoteleostei</taxon>
        <taxon>Acanthomorphata</taxon>
        <taxon>Ovalentaria</taxon>
        <taxon>Cichlomorphae</taxon>
        <taxon>Cichliformes</taxon>
        <taxon>Cichlidae</taxon>
        <taxon>New World cichlids</taxon>
        <taxon>Cichlasomatinae</taxon>
        <taxon>Heroini</taxon>
        <taxon>Amphilophus</taxon>
    </lineage>
</organism>
<dbReference type="GO" id="GO:0005102">
    <property type="term" value="F:signaling receptor binding"/>
    <property type="evidence" value="ECO:0007669"/>
    <property type="project" value="TreeGrafter"/>
</dbReference>
<reference evidence="5" key="1">
    <citation type="submission" date="2025-08" db="UniProtKB">
        <authorList>
            <consortium name="Ensembl"/>
        </authorList>
    </citation>
    <scope>IDENTIFICATION</scope>
</reference>
<sequence length="160" mass="18326">MKHEAVSFTLKISTLTFNLSALSFPLSEQKIVKAESGENVTLTCRTPTNIIVLEWDRADLRKDEYVLLYRDGHFEPANQHPSFKNRVDLQDKQMKDGDVSLILRNVTVNDTGTYECRVIQRRTNRWKRALLETPPISIITLRTTLFIPDAASGDPQTYLC</sequence>
<dbReference type="SUPFAM" id="SSF48726">
    <property type="entry name" value="Immunoglobulin"/>
    <property type="match status" value="1"/>
</dbReference>
<dbReference type="Gene3D" id="2.60.40.10">
    <property type="entry name" value="Immunoglobulins"/>
    <property type="match status" value="1"/>
</dbReference>
<evidence type="ECO:0000259" key="4">
    <source>
        <dbReference type="PROSITE" id="PS50835"/>
    </source>
</evidence>
<reference evidence="5" key="2">
    <citation type="submission" date="2025-09" db="UniProtKB">
        <authorList>
            <consortium name="Ensembl"/>
        </authorList>
    </citation>
    <scope>IDENTIFICATION</scope>
</reference>
<dbReference type="SMART" id="SM00409">
    <property type="entry name" value="IG"/>
    <property type="match status" value="1"/>
</dbReference>
<dbReference type="GO" id="GO:0001817">
    <property type="term" value="P:regulation of cytokine production"/>
    <property type="evidence" value="ECO:0007669"/>
    <property type="project" value="TreeGrafter"/>
</dbReference>
<evidence type="ECO:0000313" key="5">
    <source>
        <dbReference type="Ensembl" id="ENSACIP00000026116.1"/>
    </source>
</evidence>
<dbReference type="InterPro" id="IPR013106">
    <property type="entry name" value="Ig_V-set"/>
</dbReference>
<dbReference type="InterPro" id="IPR036179">
    <property type="entry name" value="Ig-like_dom_sf"/>
</dbReference>
<dbReference type="STRING" id="61819.ENSACIP00000026116"/>
<dbReference type="InterPro" id="IPR050504">
    <property type="entry name" value="IgSF_BTN/MOG"/>
</dbReference>
<evidence type="ECO:0000256" key="1">
    <source>
        <dbReference type="ARBA" id="ARBA00004370"/>
    </source>
</evidence>